<comment type="similarity">
    <text evidence="2">Belongs to the FAD-binding oxidoreductase/transferase type 4 family.</text>
</comment>
<dbReference type="Gene3D" id="1.10.45.10">
    <property type="entry name" value="Vanillyl-alcohol Oxidase, Chain A, domain 4"/>
    <property type="match status" value="1"/>
</dbReference>
<evidence type="ECO:0000313" key="8">
    <source>
        <dbReference type="Proteomes" id="UP001589692"/>
    </source>
</evidence>
<comment type="cofactor">
    <cofactor evidence="1">
        <name>FAD</name>
        <dbReference type="ChEBI" id="CHEBI:57692"/>
    </cofactor>
</comment>
<dbReference type="InterPro" id="IPR006094">
    <property type="entry name" value="Oxid_FAD_bind_N"/>
</dbReference>
<dbReference type="Gene3D" id="3.30.43.10">
    <property type="entry name" value="Uridine Diphospho-n-acetylenolpyruvylglucosamine Reductase, domain 2"/>
    <property type="match status" value="1"/>
</dbReference>
<evidence type="ECO:0000256" key="2">
    <source>
        <dbReference type="ARBA" id="ARBA00008000"/>
    </source>
</evidence>
<keyword evidence="5" id="KW-0560">Oxidoreductase</keyword>
<keyword evidence="3" id="KW-0285">Flavoprotein</keyword>
<dbReference type="InterPro" id="IPR016171">
    <property type="entry name" value="Vanillyl_alc_oxidase_C-sub2"/>
</dbReference>
<dbReference type="PANTHER" id="PTHR43716:SF1">
    <property type="entry name" value="D-2-HYDROXYGLUTARATE DEHYDROGENASE, MITOCHONDRIAL"/>
    <property type="match status" value="1"/>
</dbReference>
<dbReference type="EMBL" id="JBHMAA010000011">
    <property type="protein sequence ID" value="MFB9949192.1"/>
    <property type="molecule type" value="Genomic_DNA"/>
</dbReference>
<name>A0ABV6AH34_9HYPH</name>
<dbReference type="Proteomes" id="UP001589692">
    <property type="component" value="Unassembled WGS sequence"/>
</dbReference>
<feature type="domain" description="FAD-binding PCMH-type" evidence="6">
    <location>
        <begin position="37"/>
        <end position="216"/>
    </location>
</feature>
<evidence type="ECO:0000256" key="4">
    <source>
        <dbReference type="ARBA" id="ARBA00022827"/>
    </source>
</evidence>
<dbReference type="InterPro" id="IPR004113">
    <property type="entry name" value="FAD-bd_oxidored_4_C"/>
</dbReference>
<dbReference type="PROSITE" id="PS51387">
    <property type="entry name" value="FAD_PCMH"/>
    <property type="match status" value="1"/>
</dbReference>
<dbReference type="SUPFAM" id="SSF55103">
    <property type="entry name" value="FAD-linked oxidases, C-terminal domain"/>
    <property type="match status" value="1"/>
</dbReference>
<keyword evidence="4" id="KW-0274">FAD</keyword>
<evidence type="ECO:0000256" key="5">
    <source>
        <dbReference type="ARBA" id="ARBA00023002"/>
    </source>
</evidence>
<evidence type="ECO:0000259" key="6">
    <source>
        <dbReference type="PROSITE" id="PS51387"/>
    </source>
</evidence>
<protein>
    <submittedName>
        <fullName evidence="7">FAD-binding oxidoreductase</fullName>
    </submittedName>
</protein>
<dbReference type="Pfam" id="PF02913">
    <property type="entry name" value="FAD-oxidase_C"/>
    <property type="match status" value="1"/>
</dbReference>
<evidence type="ECO:0000256" key="3">
    <source>
        <dbReference type="ARBA" id="ARBA00022630"/>
    </source>
</evidence>
<proteinExistence type="inferred from homology"/>
<dbReference type="SUPFAM" id="SSF56176">
    <property type="entry name" value="FAD-binding/transporter-associated domain-like"/>
    <property type="match status" value="1"/>
</dbReference>
<dbReference type="RefSeq" id="WP_377259867.1">
    <property type="nucleotide sequence ID" value="NZ_JBHMAA010000011.1"/>
</dbReference>
<keyword evidence="8" id="KW-1185">Reference proteome</keyword>
<dbReference type="InterPro" id="IPR016169">
    <property type="entry name" value="FAD-bd_PCMH_sub2"/>
</dbReference>
<dbReference type="InterPro" id="IPR016167">
    <property type="entry name" value="FAD-bd_PCMH_sub1"/>
</dbReference>
<organism evidence="7 8">
    <name type="scientific">Rhizobium puerariae</name>
    <dbReference type="NCBI Taxonomy" id="1585791"/>
    <lineage>
        <taxon>Bacteria</taxon>
        <taxon>Pseudomonadati</taxon>
        <taxon>Pseudomonadota</taxon>
        <taxon>Alphaproteobacteria</taxon>
        <taxon>Hyphomicrobiales</taxon>
        <taxon>Rhizobiaceae</taxon>
        <taxon>Rhizobium/Agrobacterium group</taxon>
        <taxon>Rhizobium</taxon>
    </lineage>
</organism>
<dbReference type="Gene3D" id="3.30.70.2740">
    <property type="match status" value="1"/>
</dbReference>
<dbReference type="Gene3D" id="3.30.465.10">
    <property type="match status" value="1"/>
</dbReference>
<dbReference type="InterPro" id="IPR036318">
    <property type="entry name" value="FAD-bd_PCMH-like_sf"/>
</dbReference>
<reference evidence="7 8" key="1">
    <citation type="submission" date="2024-09" db="EMBL/GenBank/DDBJ databases">
        <authorList>
            <person name="Sun Q."/>
            <person name="Mori K."/>
        </authorList>
    </citation>
    <scope>NUCLEOTIDE SEQUENCE [LARGE SCALE GENOMIC DNA]</scope>
    <source>
        <strain evidence="7 8">TBRC 4938</strain>
    </source>
</reference>
<comment type="caution">
    <text evidence="7">The sequence shown here is derived from an EMBL/GenBank/DDBJ whole genome shotgun (WGS) entry which is preliminary data.</text>
</comment>
<dbReference type="Gene3D" id="3.30.70.2190">
    <property type="match status" value="1"/>
</dbReference>
<evidence type="ECO:0000256" key="1">
    <source>
        <dbReference type="ARBA" id="ARBA00001974"/>
    </source>
</evidence>
<dbReference type="InterPro" id="IPR016164">
    <property type="entry name" value="FAD-linked_Oxase-like_C"/>
</dbReference>
<dbReference type="Pfam" id="PF01565">
    <property type="entry name" value="FAD_binding_4"/>
    <property type="match status" value="1"/>
</dbReference>
<dbReference type="PANTHER" id="PTHR43716">
    <property type="entry name" value="D-2-HYDROXYGLUTARATE DEHYDROGENASE, MITOCHONDRIAL"/>
    <property type="match status" value="1"/>
</dbReference>
<dbReference type="InterPro" id="IPR016166">
    <property type="entry name" value="FAD-bd_PCMH"/>
</dbReference>
<sequence length="456" mass="47826">MTSVAFIERLPAGGHDLGIETDRDMMARHLADATRKPGPVPSLVARPKTTEGVSAFLKACHDAGQPVAVQGGLTGLSGGARPLEGEVVLSLERMRSLGPVDAVSATIVVEAGARLQTVQEAAESAGLCFGVDIGARGSATIGGMIATNAGGIRVLRHDMMRAQILGLEAVLADGTVLSSLRGLMKDNSGPNLNQLFIGGEGLFGVVTRACLRLSAKPAAERNALCAVPSVDSALVLLQRLRSALGPQLTAFEGIFAPVYEGISAMRRGAIPLPAGSPLYVIAEMQIFGAQAGDDVFETVLIQAYEDGLCSDIVVSRSGREFAAIWDVREGCTEFTFSLGRLTGHDISVPLRSIPAFMAEAETLLAGLDPEAGAYVFGHLGDGNLHYVVRTGRREAVSPEIYRLAARLGGSVTAEHGVGLDKKDYLSLVRSPAELATIRMLKAALDPKAILNRGRVL</sequence>
<gene>
    <name evidence="7" type="ORF">ACFFP0_10055</name>
</gene>
<accession>A0ABV6AH34</accession>
<dbReference type="InterPro" id="IPR051264">
    <property type="entry name" value="FAD-oxidored/transferase_4"/>
</dbReference>
<evidence type="ECO:0000313" key="7">
    <source>
        <dbReference type="EMBL" id="MFB9949192.1"/>
    </source>
</evidence>